<comment type="caution">
    <text evidence="2">The sequence shown here is derived from an EMBL/GenBank/DDBJ whole genome shotgun (WGS) entry which is preliminary data.</text>
</comment>
<feature type="compositionally biased region" description="Basic and acidic residues" evidence="1">
    <location>
        <begin position="70"/>
        <end position="81"/>
    </location>
</feature>
<evidence type="ECO:0000256" key="1">
    <source>
        <dbReference type="SAM" id="MobiDB-lite"/>
    </source>
</evidence>
<feature type="region of interest" description="Disordered" evidence="1">
    <location>
        <begin position="154"/>
        <end position="191"/>
    </location>
</feature>
<dbReference type="Proteomes" id="UP001301769">
    <property type="component" value="Unassembled WGS sequence"/>
</dbReference>
<evidence type="ECO:0000313" key="2">
    <source>
        <dbReference type="EMBL" id="KAK4207362.1"/>
    </source>
</evidence>
<feature type="compositionally biased region" description="Basic and acidic residues" evidence="1">
    <location>
        <begin position="154"/>
        <end position="172"/>
    </location>
</feature>
<feature type="compositionally biased region" description="Low complexity" evidence="1">
    <location>
        <begin position="1"/>
        <end position="12"/>
    </location>
</feature>
<protein>
    <submittedName>
        <fullName evidence="2">Uncharacterized protein</fullName>
    </submittedName>
</protein>
<reference evidence="2" key="1">
    <citation type="journal article" date="2023" name="Mol. Phylogenet. Evol.">
        <title>Genome-scale phylogeny and comparative genomics of the fungal order Sordariales.</title>
        <authorList>
            <person name="Hensen N."/>
            <person name="Bonometti L."/>
            <person name="Westerberg I."/>
            <person name="Brannstrom I.O."/>
            <person name="Guillou S."/>
            <person name="Cros-Aarteil S."/>
            <person name="Calhoun S."/>
            <person name="Haridas S."/>
            <person name="Kuo A."/>
            <person name="Mondo S."/>
            <person name="Pangilinan J."/>
            <person name="Riley R."/>
            <person name="LaButti K."/>
            <person name="Andreopoulos B."/>
            <person name="Lipzen A."/>
            <person name="Chen C."/>
            <person name="Yan M."/>
            <person name="Daum C."/>
            <person name="Ng V."/>
            <person name="Clum A."/>
            <person name="Steindorff A."/>
            <person name="Ohm R.A."/>
            <person name="Martin F."/>
            <person name="Silar P."/>
            <person name="Natvig D.O."/>
            <person name="Lalanne C."/>
            <person name="Gautier V."/>
            <person name="Ament-Velasquez S.L."/>
            <person name="Kruys A."/>
            <person name="Hutchinson M.I."/>
            <person name="Powell A.J."/>
            <person name="Barry K."/>
            <person name="Miller A.N."/>
            <person name="Grigoriev I.V."/>
            <person name="Debuchy R."/>
            <person name="Gladieux P."/>
            <person name="Hiltunen Thoren M."/>
            <person name="Johannesson H."/>
        </authorList>
    </citation>
    <scope>NUCLEOTIDE SEQUENCE</scope>
    <source>
        <strain evidence="2">PSN293</strain>
    </source>
</reference>
<dbReference type="AlphaFoldDB" id="A0AAN6XZI0"/>
<feature type="region of interest" description="Disordered" evidence="1">
    <location>
        <begin position="67"/>
        <end position="87"/>
    </location>
</feature>
<keyword evidence="3" id="KW-1185">Reference proteome</keyword>
<gene>
    <name evidence="2" type="ORF">QBC37DRAFT_406283</name>
</gene>
<name>A0AAN6XZI0_9PEZI</name>
<evidence type="ECO:0000313" key="3">
    <source>
        <dbReference type="Proteomes" id="UP001301769"/>
    </source>
</evidence>
<reference evidence="2" key="2">
    <citation type="submission" date="2023-05" db="EMBL/GenBank/DDBJ databases">
        <authorList>
            <consortium name="Lawrence Berkeley National Laboratory"/>
            <person name="Steindorff A."/>
            <person name="Hensen N."/>
            <person name="Bonometti L."/>
            <person name="Westerberg I."/>
            <person name="Brannstrom I.O."/>
            <person name="Guillou S."/>
            <person name="Cros-Aarteil S."/>
            <person name="Calhoun S."/>
            <person name="Haridas S."/>
            <person name="Kuo A."/>
            <person name="Mondo S."/>
            <person name="Pangilinan J."/>
            <person name="Riley R."/>
            <person name="Labutti K."/>
            <person name="Andreopoulos B."/>
            <person name="Lipzen A."/>
            <person name="Chen C."/>
            <person name="Yanf M."/>
            <person name="Daum C."/>
            <person name="Ng V."/>
            <person name="Clum A."/>
            <person name="Ohm R."/>
            <person name="Martin F."/>
            <person name="Silar P."/>
            <person name="Natvig D."/>
            <person name="Lalanne C."/>
            <person name="Gautier V."/>
            <person name="Ament-Velasquez S.L."/>
            <person name="Kruys A."/>
            <person name="Hutchinson M.I."/>
            <person name="Powell A.J."/>
            <person name="Barry K."/>
            <person name="Miller A.N."/>
            <person name="Grigoriev I.V."/>
            <person name="Debuchy R."/>
            <person name="Gladieux P."/>
            <person name="Thoren M.H."/>
            <person name="Johannesson H."/>
        </authorList>
    </citation>
    <scope>NUCLEOTIDE SEQUENCE</scope>
    <source>
        <strain evidence="2">PSN293</strain>
    </source>
</reference>
<proteinExistence type="predicted"/>
<sequence>MHQSLSSSSQSQTEKPSYGRISETGRRLPGPARQVSVFGPSWESEGEWCFLGTGALEGFLEQVWSGKGRKANDEREPERRSGKSGGYVGVIRRYGDDHLEKLASGWGERKEGTDGERFYNNSLTRVAGRMVVAPSYQLRVWDPRLQLCRAWEMGSHDGLDGPEEPPRPDPRRRTATQVHHPSRVPSPTAAWKRAMHSNPEPLLSYMRVNLKAGREPLRNSSTTRSPAPTWVKVSAYILELIY</sequence>
<accession>A0AAN6XZI0</accession>
<feature type="region of interest" description="Disordered" evidence="1">
    <location>
        <begin position="1"/>
        <end position="34"/>
    </location>
</feature>
<dbReference type="EMBL" id="MU858300">
    <property type="protein sequence ID" value="KAK4207362.1"/>
    <property type="molecule type" value="Genomic_DNA"/>
</dbReference>
<organism evidence="2 3">
    <name type="scientific">Rhypophila decipiens</name>
    <dbReference type="NCBI Taxonomy" id="261697"/>
    <lineage>
        <taxon>Eukaryota</taxon>
        <taxon>Fungi</taxon>
        <taxon>Dikarya</taxon>
        <taxon>Ascomycota</taxon>
        <taxon>Pezizomycotina</taxon>
        <taxon>Sordariomycetes</taxon>
        <taxon>Sordariomycetidae</taxon>
        <taxon>Sordariales</taxon>
        <taxon>Naviculisporaceae</taxon>
        <taxon>Rhypophila</taxon>
    </lineage>
</organism>